<reference evidence="2" key="1">
    <citation type="submission" date="2018-04" db="EMBL/GenBank/DDBJ databases">
        <authorList>
            <person name="Go L.Y."/>
            <person name="Mitchell J.A."/>
        </authorList>
    </citation>
    <scope>NUCLEOTIDE SEQUENCE</scope>
    <source>
        <strain evidence="2">ARTV</strain>
    </source>
</reference>
<dbReference type="PANTHER" id="PTHR38773">
    <property type="entry name" value="PROTEIN SPRT"/>
    <property type="match status" value="1"/>
</dbReference>
<name>A0A3B0M0H1_9GAMM</name>
<dbReference type="PANTHER" id="PTHR38773:SF1">
    <property type="entry name" value="PROTEIN SPRT"/>
    <property type="match status" value="1"/>
</dbReference>
<dbReference type="InterPro" id="IPR006640">
    <property type="entry name" value="SprT-like_domain"/>
</dbReference>
<dbReference type="GO" id="GO:0006950">
    <property type="term" value="P:response to stress"/>
    <property type="evidence" value="ECO:0007669"/>
    <property type="project" value="UniProtKB-ARBA"/>
</dbReference>
<dbReference type="AlphaFoldDB" id="A0A3B0M0H1"/>
<proteinExistence type="predicted"/>
<accession>A0A3B0M0H1</accession>
<gene>
    <name evidence="2" type="primary">sprT</name>
    <name evidence="2" type="ORF">ARTV_2417</name>
</gene>
<dbReference type="SMART" id="SM00731">
    <property type="entry name" value="SprT"/>
    <property type="match status" value="1"/>
</dbReference>
<protein>
    <submittedName>
        <fullName evidence="2">Protein SprT</fullName>
    </submittedName>
</protein>
<feature type="domain" description="SprT-like" evidence="1">
    <location>
        <begin position="16"/>
        <end position="166"/>
    </location>
</feature>
<organism evidence="2">
    <name type="scientific">Arsenophonus endosymbiont of Trialeurodes vaporariorum</name>
    <dbReference type="NCBI Taxonomy" id="235567"/>
    <lineage>
        <taxon>Bacteria</taxon>
        <taxon>Pseudomonadati</taxon>
        <taxon>Pseudomonadota</taxon>
        <taxon>Gammaproteobacteria</taxon>
        <taxon>Enterobacterales</taxon>
        <taxon>Morganellaceae</taxon>
        <taxon>Arsenophonus</taxon>
    </lineage>
</organism>
<dbReference type="InterPro" id="IPR035240">
    <property type="entry name" value="SprT_Zn_ribbon"/>
</dbReference>
<evidence type="ECO:0000313" key="2">
    <source>
        <dbReference type="EMBL" id="SSW96155.1"/>
    </source>
</evidence>
<dbReference type="Pfam" id="PF17283">
    <property type="entry name" value="Zn_ribbon_SprT"/>
    <property type="match status" value="1"/>
</dbReference>
<dbReference type="NCBIfam" id="NF003421">
    <property type="entry name" value="PRK04860.1"/>
    <property type="match status" value="1"/>
</dbReference>
<sequence>MKSYRVPIALQQIVMRVLRNKLATASTKLGKTFTEPLINYRQRGTIAGSAHLKAWEIRLNPILLIENGEIFINQVIPHELAHLLVYHCFGKTALHGKEWKWMMAIILDAPPQRTHQFALTSIHKQTFHYYCKCDLSHQLTLRRHNKIQLGKGEYICKKCGQYLVWQNQ</sequence>
<dbReference type="EMBL" id="UFQR01000010">
    <property type="protein sequence ID" value="SSW96155.1"/>
    <property type="molecule type" value="Genomic_DNA"/>
</dbReference>
<dbReference type="Pfam" id="PF10263">
    <property type="entry name" value="SprT-like"/>
    <property type="match status" value="1"/>
</dbReference>
<evidence type="ECO:0000259" key="1">
    <source>
        <dbReference type="SMART" id="SM00731"/>
    </source>
</evidence>